<keyword evidence="8" id="KW-1185">Reference proteome</keyword>
<dbReference type="AlphaFoldDB" id="A0A4V0YGP0"/>
<name>A0A4V0YGP0_9MICO</name>
<dbReference type="Pfam" id="PF08281">
    <property type="entry name" value="Sigma70_r4_2"/>
    <property type="match status" value="1"/>
</dbReference>
<dbReference type="OrthoDB" id="3747638at2"/>
<evidence type="ECO:0000256" key="2">
    <source>
        <dbReference type="ARBA" id="ARBA00023015"/>
    </source>
</evidence>
<dbReference type="Proteomes" id="UP000292118">
    <property type="component" value="Chromosome"/>
</dbReference>
<evidence type="ECO:0000256" key="4">
    <source>
        <dbReference type="ARBA" id="ARBA00023163"/>
    </source>
</evidence>
<dbReference type="InterPro" id="IPR013325">
    <property type="entry name" value="RNA_pol_sigma_r2"/>
</dbReference>
<dbReference type="Gene3D" id="1.10.10.10">
    <property type="entry name" value="Winged helix-like DNA-binding domain superfamily/Winged helix DNA-binding domain"/>
    <property type="match status" value="1"/>
</dbReference>
<keyword evidence="4" id="KW-0804">Transcription</keyword>
<gene>
    <name evidence="7" type="ORF">ET471_12995</name>
</gene>
<accession>A0A4V0YGP0</accession>
<feature type="domain" description="RNA polymerase sigma factor 70 region 4 type 2" evidence="6">
    <location>
        <begin position="157"/>
        <end position="208"/>
    </location>
</feature>
<dbReference type="GO" id="GO:0016987">
    <property type="term" value="F:sigma factor activity"/>
    <property type="evidence" value="ECO:0007669"/>
    <property type="project" value="UniProtKB-KW"/>
</dbReference>
<dbReference type="InterPro" id="IPR013249">
    <property type="entry name" value="RNA_pol_sigma70_r4_t2"/>
</dbReference>
<dbReference type="PANTHER" id="PTHR43133:SF25">
    <property type="entry name" value="RNA POLYMERASE SIGMA FACTOR RFAY-RELATED"/>
    <property type="match status" value="1"/>
</dbReference>
<feature type="domain" description="RNA polymerase sigma-70 region 2" evidence="5">
    <location>
        <begin position="65"/>
        <end position="130"/>
    </location>
</feature>
<organism evidence="7 8">
    <name type="scientific">Xylanimonas protaetiae</name>
    <dbReference type="NCBI Taxonomy" id="2509457"/>
    <lineage>
        <taxon>Bacteria</taxon>
        <taxon>Bacillati</taxon>
        <taxon>Actinomycetota</taxon>
        <taxon>Actinomycetes</taxon>
        <taxon>Micrococcales</taxon>
        <taxon>Promicromonosporaceae</taxon>
        <taxon>Xylanimonas</taxon>
    </lineage>
</organism>
<dbReference type="InterPro" id="IPR039425">
    <property type="entry name" value="RNA_pol_sigma-70-like"/>
</dbReference>
<dbReference type="InterPro" id="IPR014284">
    <property type="entry name" value="RNA_pol_sigma-70_dom"/>
</dbReference>
<dbReference type="GO" id="GO:0003677">
    <property type="term" value="F:DNA binding"/>
    <property type="evidence" value="ECO:0007669"/>
    <property type="project" value="InterPro"/>
</dbReference>
<keyword evidence="2" id="KW-0805">Transcription regulation</keyword>
<comment type="similarity">
    <text evidence="1">Belongs to the sigma-70 factor family. ECF subfamily.</text>
</comment>
<keyword evidence="3" id="KW-0731">Sigma factor</keyword>
<evidence type="ECO:0000256" key="1">
    <source>
        <dbReference type="ARBA" id="ARBA00010641"/>
    </source>
</evidence>
<dbReference type="InterPro" id="IPR007627">
    <property type="entry name" value="RNA_pol_sigma70_r2"/>
</dbReference>
<evidence type="ECO:0000259" key="5">
    <source>
        <dbReference type="Pfam" id="PF04542"/>
    </source>
</evidence>
<protein>
    <submittedName>
        <fullName evidence="7">RNA polymerase sigma factor</fullName>
    </submittedName>
</protein>
<proteinExistence type="inferred from homology"/>
<dbReference type="SUPFAM" id="SSF88659">
    <property type="entry name" value="Sigma3 and sigma4 domains of RNA polymerase sigma factors"/>
    <property type="match status" value="1"/>
</dbReference>
<sequence length="220" mass="23511">MGEGVSWTWRSRTLTGASAVLSPLEVPLPIPDEPQSVDVVSAPVVSGPVVSDPSGELSASEAEALFAAHARTVYRYARTRVSAADAEDVVAEVFAIAWRKRDAVLVDSRAWLLGVARRVLANQVRAQGRRAALTERLRAAPAPPVPDGTGLVREVDELRRALARLRPADREVIALLASAELTTAEVAEALGCSPAGAATRVHRARRRLRAVYRPSTEEGA</sequence>
<dbReference type="EMBL" id="CP035493">
    <property type="protein sequence ID" value="QAY71881.1"/>
    <property type="molecule type" value="Genomic_DNA"/>
</dbReference>
<evidence type="ECO:0000313" key="7">
    <source>
        <dbReference type="EMBL" id="QAY71881.1"/>
    </source>
</evidence>
<evidence type="ECO:0000313" key="8">
    <source>
        <dbReference type="Proteomes" id="UP000292118"/>
    </source>
</evidence>
<dbReference type="SUPFAM" id="SSF88946">
    <property type="entry name" value="Sigma2 domain of RNA polymerase sigma factors"/>
    <property type="match status" value="1"/>
</dbReference>
<dbReference type="NCBIfam" id="TIGR02937">
    <property type="entry name" value="sigma70-ECF"/>
    <property type="match status" value="1"/>
</dbReference>
<reference evidence="7 8" key="1">
    <citation type="submission" date="2019-01" db="EMBL/GenBank/DDBJ databases">
        <title>Genome sequencing of strain FW10M-9.</title>
        <authorList>
            <person name="Heo J."/>
            <person name="Kim S.-J."/>
            <person name="Kim J.-S."/>
            <person name="Hong S.-B."/>
            <person name="Kwon S.-W."/>
        </authorList>
    </citation>
    <scope>NUCLEOTIDE SEQUENCE [LARGE SCALE GENOMIC DNA]</scope>
    <source>
        <strain evidence="7 8">FW10M-9</strain>
    </source>
</reference>
<dbReference type="KEGG" id="xya:ET471_12995"/>
<dbReference type="InterPro" id="IPR013324">
    <property type="entry name" value="RNA_pol_sigma_r3/r4-like"/>
</dbReference>
<dbReference type="Gene3D" id="1.10.1740.10">
    <property type="match status" value="1"/>
</dbReference>
<dbReference type="GO" id="GO:0006352">
    <property type="term" value="P:DNA-templated transcription initiation"/>
    <property type="evidence" value="ECO:0007669"/>
    <property type="project" value="InterPro"/>
</dbReference>
<dbReference type="PANTHER" id="PTHR43133">
    <property type="entry name" value="RNA POLYMERASE ECF-TYPE SIGMA FACTO"/>
    <property type="match status" value="1"/>
</dbReference>
<evidence type="ECO:0000259" key="6">
    <source>
        <dbReference type="Pfam" id="PF08281"/>
    </source>
</evidence>
<dbReference type="InterPro" id="IPR036388">
    <property type="entry name" value="WH-like_DNA-bd_sf"/>
</dbReference>
<evidence type="ECO:0000256" key="3">
    <source>
        <dbReference type="ARBA" id="ARBA00023082"/>
    </source>
</evidence>
<dbReference type="Pfam" id="PF04542">
    <property type="entry name" value="Sigma70_r2"/>
    <property type="match status" value="1"/>
</dbReference>